<evidence type="ECO:0000313" key="1">
    <source>
        <dbReference type="EMBL" id="HIS82416.1"/>
    </source>
</evidence>
<proteinExistence type="predicted"/>
<gene>
    <name evidence="1" type="ORF">IAD41_02265</name>
</gene>
<organism evidence="1 2">
    <name type="scientific">Candidatus Scatenecus faecavium</name>
    <dbReference type="NCBI Taxonomy" id="2840915"/>
    <lineage>
        <taxon>Bacteria</taxon>
        <taxon>Candidatus Scatenecus</taxon>
    </lineage>
</organism>
<reference evidence="1" key="2">
    <citation type="journal article" date="2021" name="PeerJ">
        <title>Extensive microbial diversity within the chicken gut microbiome revealed by metagenomics and culture.</title>
        <authorList>
            <person name="Gilroy R."/>
            <person name="Ravi A."/>
            <person name="Getino M."/>
            <person name="Pursley I."/>
            <person name="Horton D.L."/>
            <person name="Alikhan N.F."/>
            <person name="Baker D."/>
            <person name="Gharbi K."/>
            <person name="Hall N."/>
            <person name="Watson M."/>
            <person name="Adriaenssens E.M."/>
            <person name="Foster-Nyarko E."/>
            <person name="Jarju S."/>
            <person name="Secka A."/>
            <person name="Antonio M."/>
            <person name="Oren A."/>
            <person name="Chaudhuri R.R."/>
            <person name="La Ragione R."/>
            <person name="Hildebrand F."/>
            <person name="Pallen M.J."/>
        </authorList>
    </citation>
    <scope>NUCLEOTIDE SEQUENCE</scope>
    <source>
        <strain evidence="1">CHK152-2994</strain>
    </source>
</reference>
<dbReference type="EMBL" id="DVJO01000050">
    <property type="protein sequence ID" value="HIS82416.1"/>
    <property type="molecule type" value="Genomic_DNA"/>
</dbReference>
<dbReference type="Proteomes" id="UP000824139">
    <property type="component" value="Unassembled WGS sequence"/>
</dbReference>
<evidence type="ECO:0000313" key="2">
    <source>
        <dbReference type="Proteomes" id="UP000824139"/>
    </source>
</evidence>
<dbReference type="AlphaFoldDB" id="A0A9D1K3E4"/>
<reference evidence="1" key="1">
    <citation type="submission" date="2020-10" db="EMBL/GenBank/DDBJ databases">
        <authorList>
            <person name="Gilroy R."/>
        </authorList>
    </citation>
    <scope>NUCLEOTIDE SEQUENCE</scope>
    <source>
        <strain evidence="1">CHK152-2994</strain>
    </source>
</reference>
<comment type="caution">
    <text evidence="1">The sequence shown here is derived from an EMBL/GenBank/DDBJ whole genome shotgun (WGS) entry which is preliminary data.</text>
</comment>
<name>A0A9D1K3E4_9BACT</name>
<protein>
    <submittedName>
        <fullName evidence="1">Uncharacterized protein</fullName>
    </submittedName>
</protein>
<accession>A0A9D1K3E4</accession>
<sequence>MSEVLITLVVVGVVAAMTLPSLNSKINLSQYITQLKVSYSILSQAHSALITEYGTFQASIIDCTGAQRHNCFRDTFAKKFKVLKSVMNLILKMMSKAVVLLTLIKLSF</sequence>